<dbReference type="SUPFAM" id="SSF55120">
    <property type="entry name" value="Pseudouridine synthase"/>
    <property type="match status" value="1"/>
</dbReference>
<dbReference type="NCBIfam" id="TIGR00093">
    <property type="entry name" value="pseudouridine synthase"/>
    <property type="match status" value="1"/>
</dbReference>
<evidence type="ECO:0000259" key="5">
    <source>
        <dbReference type="SMART" id="SM00363"/>
    </source>
</evidence>
<comment type="caution">
    <text evidence="6">The sequence shown here is derived from an EMBL/GenBank/DDBJ whole genome shotgun (WGS) entry which is preliminary data.</text>
</comment>
<dbReference type="InterPro" id="IPR042092">
    <property type="entry name" value="PsdUridine_s_RsuA/RluB/E/F_cat"/>
</dbReference>
<dbReference type="SMART" id="SM00363">
    <property type="entry name" value="S4"/>
    <property type="match status" value="1"/>
</dbReference>
<dbReference type="InterPro" id="IPR006145">
    <property type="entry name" value="PsdUridine_synth_RsuA/RluA"/>
</dbReference>
<name>W4LMD2_ENTF1</name>
<feature type="domain" description="RNA-binding S4" evidence="5">
    <location>
        <begin position="4"/>
        <end position="63"/>
    </location>
</feature>
<reference evidence="6 7" key="1">
    <citation type="journal article" date="2014" name="Nature">
        <title>An environmental bacterial taxon with a large and distinct metabolic repertoire.</title>
        <authorList>
            <person name="Wilson M.C."/>
            <person name="Mori T."/>
            <person name="Ruckert C."/>
            <person name="Uria A.R."/>
            <person name="Helf M.J."/>
            <person name="Takada K."/>
            <person name="Gernert C."/>
            <person name="Steffens U.A."/>
            <person name="Heycke N."/>
            <person name="Schmitt S."/>
            <person name="Rinke C."/>
            <person name="Helfrich E.J."/>
            <person name="Brachmann A.O."/>
            <person name="Gurgui C."/>
            <person name="Wakimoto T."/>
            <person name="Kracht M."/>
            <person name="Crusemann M."/>
            <person name="Hentschel U."/>
            <person name="Abe I."/>
            <person name="Matsunaga S."/>
            <person name="Kalinowski J."/>
            <person name="Takeyama H."/>
            <person name="Piel J."/>
        </authorList>
    </citation>
    <scope>NUCLEOTIDE SEQUENCE [LARGE SCALE GENOMIC DNA]</scope>
    <source>
        <strain evidence="7">TSY1</strain>
    </source>
</reference>
<keyword evidence="7" id="KW-1185">Reference proteome</keyword>
<dbReference type="GO" id="GO:0003723">
    <property type="term" value="F:RNA binding"/>
    <property type="evidence" value="ECO:0007669"/>
    <property type="project" value="UniProtKB-KW"/>
</dbReference>
<dbReference type="GO" id="GO:0120159">
    <property type="term" value="F:rRNA pseudouridine synthase activity"/>
    <property type="evidence" value="ECO:0007669"/>
    <property type="project" value="UniProtKB-ARBA"/>
</dbReference>
<dbReference type="InterPro" id="IPR036986">
    <property type="entry name" value="S4_RNA-bd_sf"/>
</dbReference>
<dbReference type="PROSITE" id="PS50889">
    <property type="entry name" value="S4"/>
    <property type="match status" value="1"/>
</dbReference>
<evidence type="ECO:0000256" key="3">
    <source>
        <dbReference type="PROSITE-ProRule" id="PRU00182"/>
    </source>
</evidence>
<dbReference type="EMBL" id="AZHW01000514">
    <property type="protein sequence ID" value="ETW98840.1"/>
    <property type="molecule type" value="Genomic_DNA"/>
</dbReference>
<evidence type="ECO:0000256" key="4">
    <source>
        <dbReference type="RuleBase" id="RU003887"/>
    </source>
</evidence>
<dbReference type="PANTHER" id="PTHR47683:SF2">
    <property type="entry name" value="RNA-BINDING S4 DOMAIN-CONTAINING PROTEIN"/>
    <property type="match status" value="1"/>
</dbReference>
<dbReference type="InterPro" id="IPR000748">
    <property type="entry name" value="PsdUridine_synth_RsuA/RluB/E/F"/>
</dbReference>
<dbReference type="EC" id="5.4.99.-" evidence="4"/>
<gene>
    <name evidence="6" type="ORF">ETSY1_17215</name>
</gene>
<dbReference type="PROSITE" id="PS01149">
    <property type="entry name" value="PSI_RSU"/>
    <property type="match status" value="1"/>
</dbReference>
<sequence length="252" mass="28392">MEGIRLHKVIAQAGVASRRKAERLIAEGHVRVNGHTVTALGTMVDPQADAIIVNGQPLRTQVTRHYLLLHKPKGYVSTCEDDQGRPTVLDLIKRPPSRLFPVGRLDVNSEGVLLLTNDGVLANQLLHPRYQVPRVYVVKVQGMVSNQALTQLREGVILDDGKTLPVGVEMMRRVETNCTLRMTLYEGRYRQIHRMLEHCGPYRVKWLQRVAMGPLTLGDLPKGRSRRLEAFEVKRLQQACRARKPGVKRHGA</sequence>
<accession>W4LMD2</accession>
<dbReference type="InterPro" id="IPR002942">
    <property type="entry name" value="S4_RNA-bd"/>
</dbReference>
<comment type="similarity">
    <text evidence="1 4">Belongs to the pseudouridine synthase RsuA family.</text>
</comment>
<dbReference type="PATRIC" id="fig|1429438.4.peg.3379"/>
<evidence type="ECO:0000313" key="7">
    <source>
        <dbReference type="Proteomes" id="UP000019141"/>
    </source>
</evidence>
<dbReference type="Pfam" id="PF01479">
    <property type="entry name" value="S4"/>
    <property type="match status" value="1"/>
</dbReference>
<dbReference type="FunFam" id="3.10.290.10:FF:000003">
    <property type="entry name" value="Pseudouridine synthase"/>
    <property type="match status" value="1"/>
</dbReference>
<dbReference type="PANTHER" id="PTHR47683">
    <property type="entry name" value="PSEUDOURIDINE SYNTHASE FAMILY PROTEIN-RELATED"/>
    <property type="match status" value="1"/>
</dbReference>
<organism evidence="6 7">
    <name type="scientific">Entotheonella factor</name>
    <dbReference type="NCBI Taxonomy" id="1429438"/>
    <lineage>
        <taxon>Bacteria</taxon>
        <taxon>Pseudomonadati</taxon>
        <taxon>Nitrospinota/Tectimicrobiota group</taxon>
        <taxon>Candidatus Tectimicrobiota</taxon>
        <taxon>Candidatus Entotheonellia</taxon>
        <taxon>Candidatus Entotheonellales</taxon>
        <taxon>Candidatus Entotheonellaceae</taxon>
        <taxon>Candidatus Entotheonella</taxon>
    </lineage>
</organism>
<dbReference type="CDD" id="cd02870">
    <property type="entry name" value="PseudoU_synth_RsuA_like"/>
    <property type="match status" value="1"/>
</dbReference>
<proteinExistence type="inferred from homology"/>
<dbReference type="InterPro" id="IPR050343">
    <property type="entry name" value="RsuA_PseudoU_synthase"/>
</dbReference>
<keyword evidence="2 4" id="KW-0413">Isomerase</keyword>
<protein>
    <recommendedName>
        <fullName evidence="4">Pseudouridine synthase</fullName>
        <ecNumber evidence="4">5.4.99.-</ecNumber>
    </recommendedName>
</protein>
<evidence type="ECO:0000313" key="6">
    <source>
        <dbReference type="EMBL" id="ETW98840.1"/>
    </source>
</evidence>
<evidence type="ECO:0000256" key="1">
    <source>
        <dbReference type="ARBA" id="ARBA00008348"/>
    </source>
</evidence>
<dbReference type="AlphaFoldDB" id="W4LMD2"/>
<dbReference type="Gene3D" id="3.30.70.580">
    <property type="entry name" value="Pseudouridine synthase I, catalytic domain, N-terminal subdomain"/>
    <property type="match status" value="1"/>
</dbReference>
<keyword evidence="3" id="KW-0694">RNA-binding</keyword>
<dbReference type="InterPro" id="IPR018496">
    <property type="entry name" value="PsdUridine_synth_RsuA/RluB_CS"/>
</dbReference>
<dbReference type="CDD" id="cd00165">
    <property type="entry name" value="S4"/>
    <property type="match status" value="1"/>
</dbReference>
<dbReference type="SUPFAM" id="SSF55174">
    <property type="entry name" value="Alpha-L RNA-binding motif"/>
    <property type="match status" value="1"/>
</dbReference>
<dbReference type="GO" id="GO:0000455">
    <property type="term" value="P:enzyme-directed rRNA pseudouridine synthesis"/>
    <property type="evidence" value="ECO:0007669"/>
    <property type="project" value="UniProtKB-ARBA"/>
</dbReference>
<evidence type="ECO:0000256" key="2">
    <source>
        <dbReference type="ARBA" id="ARBA00023235"/>
    </source>
</evidence>
<dbReference type="InterPro" id="IPR020103">
    <property type="entry name" value="PsdUridine_synth_cat_dom_sf"/>
</dbReference>
<dbReference type="Pfam" id="PF00849">
    <property type="entry name" value="PseudoU_synth_2"/>
    <property type="match status" value="1"/>
</dbReference>
<dbReference type="Gene3D" id="3.30.70.1560">
    <property type="entry name" value="Alpha-L RNA-binding motif"/>
    <property type="match status" value="1"/>
</dbReference>
<dbReference type="Gene3D" id="3.10.290.10">
    <property type="entry name" value="RNA-binding S4 domain"/>
    <property type="match status" value="1"/>
</dbReference>
<dbReference type="Proteomes" id="UP000019141">
    <property type="component" value="Unassembled WGS sequence"/>
</dbReference>
<dbReference type="HOGENOM" id="CLU_024979_1_2_7"/>
<dbReference type="InterPro" id="IPR020094">
    <property type="entry name" value="TruA/RsuA/RluB/E/F_N"/>
</dbReference>